<comment type="caution">
    <text evidence="1">The sequence shown here is derived from an EMBL/GenBank/DDBJ whole genome shotgun (WGS) entry which is preliminary data.</text>
</comment>
<sequence>MIVAHLIGGNMIEGFGDGVVIINNKQLETSYKDLAYVCGSIPLGDLDTSISLRRTEEHVQSDYIRLVRGFDDELGEDFVIDNHLTKEVSFSTYEIDIENKTLTLKIETYE</sequence>
<evidence type="ECO:0000313" key="1">
    <source>
        <dbReference type="EMBL" id="PER55644.1"/>
    </source>
</evidence>
<reference evidence="1 2" key="1">
    <citation type="submission" date="2017-09" db="EMBL/GenBank/DDBJ databases">
        <title>Large-scale bioinformatics analysis of Bacillus genomes uncovers conserved roles of natural products in bacterial physiology.</title>
        <authorList>
            <consortium name="Agbiome Team Llc"/>
            <person name="Bleich R.M."/>
            <person name="Kirk G.J."/>
            <person name="Santa Maria K.C."/>
            <person name="Allen S.E."/>
            <person name="Farag S."/>
            <person name="Shank E.A."/>
            <person name="Bowers A."/>
        </authorList>
    </citation>
    <scope>NUCLEOTIDE SEQUENCE [LARGE SCALE GENOMIC DNA]</scope>
    <source>
        <strain evidence="1 2">AFS005140</strain>
    </source>
</reference>
<gene>
    <name evidence="1" type="ORF">CN495_07780</name>
</gene>
<protein>
    <submittedName>
        <fullName evidence="1">Uncharacterized protein</fullName>
    </submittedName>
</protein>
<accession>A0ABD6S737</accession>
<evidence type="ECO:0000313" key="2">
    <source>
        <dbReference type="Proteomes" id="UP000219897"/>
    </source>
</evidence>
<dbReference type="EMBL" id="NTYF01000023">
    <property type="protein sequence ID" value="PER55644.1"/>
    <property type="molecule type" value="Genomic_DNA"/>
</dbReference>
<dbReference type="Proteomes" id="UP000219897">
    <property type="component" value="Unassembled WGS sequence"/>
</dbReference>
<proteinExistence type="predicted"/>
<dbReference type="AlphaFoldDB" id="A0ABD6S737"/>
<organism evidence="1 2">
    <name type="scientific">Bacillus thuringiensis</name>
    <dbReference type="NCBI Taxonomy" id="1428"/>
    <lineage>
        <taxon>Bacteria</taxon>
        <taxon>Bacillati</taxon>
        <taxon>Bacillota</taxon>
        <taxon>Bacilli</taxon>
        <taxon>Bacillales</taxon>
        <taxon>Bacillaceae</taxon>
        <taxon>Bacillus</taxon>
        <taxon>Bacillus cereus group</taxon>
    </lineage>
</organism>
<name>A0ABD6S737_BACTU</name>
<dbReference type="RefSeq" id="WP_098316989.1">
    <property type="nucleotide sequence ID" value="NZ_NTYF01000023.1"/>
</dbReference>